<evidence type="ECO:0000313" key="5">
    <source>
        <dbReference type="Proteomes" id="UP001150614"/>
    </source>
</evidence>
<evidence type="ECO:0000313" key="4">
    <source>
        <dbReference type="EMBL" id="MDD1947731.1"/>
    </source>
</evidence>
<dbReference type="RefSeq" id="WP_274129632.1">
    <property type="nucleotide sequence ID" value="NZ_JANCLL010000054.1"/>
</dbReference>
<keyword evidence="1" id="KW-0175">Coiled coil</keyword>
<accession>A0ABT5RP10</accession>
<dbReference type="NCBIfam" id="TIGR01541">
    <property type="entry name" value="tape_meas_lam_C"/>
    <property type="match status" value="1"/>
</dbReference>
<evidence type="ECO:0000256" key="1">
    <source>
        <dbReference type="SAM" id="Coils"/>
    </source>
</evidence>
<gene>
    <name evidence="4" type="ORF">NMG11_28310</name>
</gene>
<dbReference type="Pfam" id="PF09718">
    <property type="entry name" value="Tape_meas_lam_C"/>
    <property type="match status" value="1"/>
</dbReference>
<evidence type="ECO:0000259" key="3">
    <source>
        <dbReference type="Pfam" id="PF09718"/>
    </source>
</evidence>
<dbReference type="InterPro" id="IPR006431">
    <property type="entry name" value="Phage_tape_meas_C"/>
</dbReference>
<feature type="domain" description="Bacteriophage tail tape measure N-terminal" evidence="2">
    <location>
        <begin position="209"/>
        <end position="335"/>
    </location>
</feature>
<feature type="domain" description="Bacteriophage tail tape measure C-terminal" evidence="3">
    <location>
        <begin position="909"/>
        <end position="983"/>
    </location>
</feature>
<dbReference type="InterPro" id="IPR009628">
    <property type="entry name" value="Phage_tape_measure_N"/>
</dbReference>
<feature type="coiled-coil region" evidence="1">
    <location>
        <begin position="693"/>
        <end position="720"/>
    </location>
</feature>
<name>A0ABT5RP10_9PSED</name>
<protein>
    <submittedName>
        <fullName evidence="4">Phage tail tape measure protein</fullName>
    </submittedName>
</protein>
<dbReference type="EMBL" id="JANCLL010000054">
    <property type="protein sequence ID" value="MDD1947731.1"/>
    <property type="molecule type" value="Genomic_DNA"/>
</dbReference>
<organism evidence="4 5">
    <name type="scientific">Pseudomonas carnis</name>
    <dbReference type="NCBI Taxonomy" id="2487355"/>
    <lineage>
        <taxon>Bacteria</taxon>
        <taxon>Pseudomonadati</taxon>
        <taxon>Pseudomonadota</taxon>
        <taxon>Gammaproteobacteria</taxon>
        <taxon>Pseudomonadales</taxon>
        <taxon>Pseudomonadaceae</taxon>
        <taxon>Pseudomonas</taxon>
    </lineage>
</organism>
<feature type="domain" description="Bacteriophage tail tape measure N-terminal" evidence="2">
    <location>
        <begin position="351"/>
        <end position="483"/>
    </location>
</feature>
<evidence type="ECO:0000259" key="2">
    <source>
        <dbReference type="Pfam" id="PF06791"/>
    </source>
</evidence>
<reference evidence="4" key="1">
    <citation type="submission" date="2022-07" db="EMBL/GenBank/DDBJ databases">
        <title>Draft genome of Pseudomonas carnis strain LP isolated from cheese.</title>
        <authorList>
            <person name="Wolfe B.E."/>
        </authorList>
    </citation>
    <scope>NUCLEOTIDE SEQUENCE</scope>
    <source>
        <strain evidence="4">LP</strain>
    </source>
</reference>
<proteinExistence type="predicted"/>
<sequence length="1162" mass="120041">MSGTIAQLGIEVNSGDAVQAATDLDRLTQAGAKAEKAADGVAASFDKAATASTGLATAEGKLVESTDDAMKRLTAMAKASLESSEYYQRLTTSVGSSASAMDASGSSVSSLAALKRRLQAESDALVGSTDKEADAAKKAAGATGVQAEGLQALLGKINPAIAALDKLDQQQAQLQKYKAAGLIDADTFREYSTRIDASRQKLGDFDEGLRKTGVSSKQTEAALRQLPAQFTDIFTSLAGGQNPLLVLLQQGGQIKDSFGGVGATFDALGAKIKSLVTGGAGAAVLGESLAGIAVNAKDMAENTGKAGESLSGLAEGANTAADATKNAKEAAAALNAATPPLGVGLGVVLAGAVAAAAAIAALGFAYKQGSAESTAYTTALAMTGNTAGTTASQLSVMAKSVSESNGTINEAAASLALLAGSTRIPVTSFEMIATAAANFEDATDKAASETVANFEKIAKDPVKAVLALNESMNFLTVSTYEQITSLERQGRTQEAATVASKAYADSLNTVSANVKANLGVIESAWKDVADGAKGAWDAMLNVGREKSFADKMSDLERRIADFKTQGESIGGSYGASLAANGVAKLEAEKTQLLIEKGEEDRRAAAKGFTQQQEQKAVAAAEHIGKVREGFQSNERKRDKEILDYRKSVEELRKRNADSPLLDEKLVAKDIQNIKDKYKDPKAASAGAVDLTGYNTAQNALKEIQAEYANTQKQLDAAQKAGLISQQEYLLKREALIGNERDEVTAAYETEIAALEAAKSKASTTAEQRIQLDQKIADARADMVKAQKSADSELEVLATNELGRLKKQEQAVQTYTSALQQQVETLREQGKRAAAGLGQGDRQRGLTDQQNAIDDRFNSQKLDLANQYGDGSRGMSLDEYTQKLAALKNTQQDLHDTVQANYDEMTAAQGDWSLGASSAWQSYLESARDVAGQTKSLFTNAFSSMEDAIVNFAMTGKLSFADFTKSILADMARIATRQASSALLSSLVGAATSYFTGGGGGNGLAAGSAGATSSNLGASQAGYSSAYLQADGGAWANGVQMFANGGAFTNSIVSKPTAFGMAGGGLGVMGEAGEEAIMPLTRTAGGQLGVRAISGGGSGGGNVYNFPVAVSMQTQGGGGAASTEDTTQLGKGIQQAAKTEAETAIARALQPGGSIWRLTNGRG</sequence>
<dbReference type="Proteomes" id="UP001150614">
    <property type="component" value="Unassembled WGS sequence"/>
</dbReference>
<keyword evidence="5" id="KW-1185">Reference proteome</keyword>
<dbReference type="Pfam" id="PF06791">
    <property type="entry name" value="TMP_2"/>
    <property type="match status" value="2"/>
</dbReference>
<comment type="caution">
    <text evidence="4">The sequence shown here is derived from an EMBL/GenBank/DDBJ whole genome shotgun (WGS) entry which is preliminary data.</text>
</comment>